<keyword evidence="2" id="KW-0812">Transmembrane</keyword>
<comment type="caution">
    <text evidence="3">The sequence shown here is derived from an EMBL/GenBank/DDBJ whole genome shotgun (WGS) entry which is preliminary data.</text>
</comment>
<evidence type="ECO:0000256" key="1">
    <source>
        <dbReference type="ARBA" id="ARBA00022729"/>
    </source>
</evidence>
<dbReference type="Proteomes" id="UP000295662">
    <property type="component" value="Unassembled WGS sequence"/>
</dbReference>
<keyword evidence="1" id="KW-0732">Signal</keyword>
<reference evidence="3 4" key="1">
    <citation type="submission" date="2019-03" db="EMBL/GenBank/DDBJ databases">
        <title>Genomic Encyclopedia of Archaeal and Bacterial Type Strains, Phase II (KMG-II): from individual species to whole genera.</title>
        <authorList>
            <person name="Goeker M."/>
        </authorList>
    </citation>
    <scope>NUCLEOTIDE SEQUENCE [LARGE SCALE GENOMIC DNA]</scope>
    <source>
        <strain evidence="3 4">ATCC 25309</strain>
    </source>
</reference>
<dbReference type="InterPro" id="IPR013424">
    <property type="entry name" value="Ice-binding_C"/>
</dbReference>
<dbReference type="SUPFAM" id="SSF51126">
    <property type="entry name" value="Pectin lyase-like"/>
    <property type="match status" value="2"/>
</dbReference>
<keyword evidence="2" id="KW-0472">Membrane</keyword>
<dbReference type="EMBL" id="SOCA01000003">
    <property type="protein sequence ID" value="TDU71472.1"/>
    <property type="molecule type" value="Genomic_DNA"/>
</dbReference>
<protein>
    <submittedName>
        <fullName evidence="3">Putative secreted protein with PEP-CTERM sorting signal</fullName>
    </submittedName>
</protein>
<dbReference type="RefSeq" id="WP_133795623.1">
    <property type="nucleotide sequence ID" value="NZ_SOCA01000003.1"/>
</dbReference>
<dbReference type="OrthoDB" id="174034at2"/>
<dbReference type="InterPro" id="IPR013425">
    <property type="entry name" value="Autotrns_rpt"/>
</dbReference>
<dbReference type="NCBIfam" id="TIGR02595">
    <property type="entry name" value="PEP_CTERM"/>
    <property type="match status" value="1"/>
</dbReference>
<evidence type="ECO:0000313" key="4">
    <source>
        <dbReference type="Proteomes" id="UP000295662"/>
    </source>
</evidence>
<name>A0A4R7RZT6_9BACT</name>
<dbReference type="AlphaFoldDB" id="A0A4R7RZT6"/>
<sequence length="1197" mass="119525">MIFTPSPGRDGLRLVAIRFYFITLLAMLVQVPAAFGQTAVWNGGGSTNNWSDTGNWVSNAPASSGTTALQFGGTVRLGAVNDLTAFTAQGITFNNGAGAFTLSGNAITLGGDILNSSSSLQTIQLNMSLNAARNLTAGTGGLTISGAISGAFGLTKTGAGTLTLSGQNSFTGAFNAGGSGLVIASHNEAFGSTAGGVVVSSGAAVQLNGVTITGETITLNGSGTSDNSGALRVAGLDGTWAGSVVLGSGTGSGTTGGARLGSTGAGDLTISGNITGSGFDLVIRSSNSATGEIILSGANSYRETYLVVGNLTLGADNTLPTTRSLTMGNSGNQGDVQLNLNGFDQEITTLSTISQAGGALPIMDQTITNLDNDNQSILTINNTGSSNLGTTTTNGSLNGNVALVKSGAGTLTLSGISTSNYRGTTSINAGAIVITKNTGLGAVTAGTIVASGAALLLQNDITVGAEALTISGTGISSNGALRNESGANTWGGTITLAANAEIQVDATSSLVVDVASGSAITGEFNLSIDARGNLTIADAIATGTGTLTKNGAGILTLSGAGANTYTGLTTVNVGTLILSKTEGVNAVAGALTLTGNSVLQLGQSDQIANTSELTMATGNVFRLNGSSETIVGLSGSGIVENEGGGTSTLTVQFTGTSTLTYSGTLRDGDGAGDDGVLAFTKAGSSVNGIQILSGTNTYSGLTTISGGVLRVTNDSALGSTVGATLVTAGSLDLSGGRTITGETITINGPGISNNGALRSSVSGVNTWTGTVNIGSNSTRIGAINGSTLYISGLLTSNGSDFDIAIRNDNNANSKVVLANAGNSFRNTNIIVGTLAIAEGDNRLPTGTLLSLGNTSGAEYATFDLNGFNQQVAGIEEVDTSTQANRMDKTITNSSSTRATFTVQNATNNSFGLLAVNSPKVGALITGNLNLAKSGIGTLTLGKANTYTGTTRITQGTLALSGAGAFDNSTWLDIAGGALSVTARTGGAYIFAPASGSVPVSGSGSVIGNFTLGGSAVLRPGTSSDGEDVLTAGDGFGKLTFQNNLTLQDGASTLAPRAIFTLHAATGQTDDFFSLPEASLLDGTFGNHDALDVTGTLTLDAGSILKVLLDDDYVPSGGDVFNLLDWGVLDDDANNDTTRFTLADLYLDEAILGPGFSWNTDYFLEHGILIVAPEPSRGMLLLLAAMAVMGTRRRKPLA</sequence>
<feature type="transmembrane region" description="Helical" evidence="2">
    <location>
        <begin position="12"/>
        <end position="29"/>
    </location>
</feature>
<proteinExistence type="predicted"/>
<organism evidence="3 4">
    <name type="scientific">Prosthecobacter fusiformis</name>
    <dbReference type="NCBI Taxonomy" id="48464"/>
    <lineage>
        <taxon>Bacteria</taxon>
        <taxon>Pseudomonadati</taxon>
        <taxon>Verrucomicrobiota</taxon>
        <taxon>Verrucomicrobiia</taxon>
        <taxon>Verrucomicrobiales</taxon>
        <taxon>Verrucomicrobiaceae</taxon>
        <taxon>Prosthecobacter</taxon>
    </lineage>
</organism>
<dbReference type="Pfam" id="PF12951">
    <property type="entry name" value="PATR"/>
    <property type="match status" value="5"/>
</dbReference>
<accession>A0A4R7RZT6</accession>
<evidence type="ECO:0000256" key="2">
    <source>
        <dbReference type="SAM" id="Phobius"/>
    </source>
</evidence>
<keyword evidence="4" id="KW-1185">Reference proteome</keyword>
<gene>
    <name evidence="3" type="ORF">EI77_02599</name>
</gene>
<keyword evidence="2" id="KW-1133">Transmembrane helix</keyword>
<evidence type="ECO:0000313" key="3">
    <source>
        <dbReference type="EMBL" id="TDU71472.1"/>
    </source>
</evidence>
<dbReference type="NCBIfam" id="TIGR02601">
    <property type="entry name" value="autotrns_rpt"/>
    <property type="match status" value="5"/>
</dbReference>
<dbReference type="InterPro" id="IPR011050">
    <property type="entry name" value="Pectin_lyase_fold/virulence"/>
</dbReference>